<evidence type="ECO:0000259" key="3">
    <source>
        <dbReference type="Pfam" id="PF13472"/>
    </source>
</evidence>
<accession>A0A226ETT0</accession>
<evidence type="ECO:0000313" key="5">
    <source>
        <dbReference type="Proteomes" id="UP000198287"/>
    </source>
</evidence>
<sequence>MEFLVIIFLIFYLLNHLQENCVSGCMKSSDPTKNVGSYDAFTPSPRKEAWWLEKHLSHVEHSQKNFENIKLLFLGDSITHEWNEDGNYTFHKYYAKYNAANYGVPADRTQHLLWRIRNGEIHNLNPLMVVLLIGTNNFGHNKDMEIFKGVKAIVIELRRRLPHSKILLLGILPRSTDTATKRVNAINKLIMQLDDDLMVWFFDLGRYFYIEDHLVTELYHQDLLHLSSKGYETWAFAMAPVMREMMEIIFESE</sequence>
<dbReference type="EMBL" id="LNIX01000002">
    <property type="protein sequence ID" value="OXA61025.1"/>
    <property type="molecule type" value="Genomic_DNA"/>
</dbReference>
<name>A0A226ETT0_FOLCA</name>
<dbReference type="InterPro" id="IPR036514">
    <property type="entry name" value="SGNH_hydro_sf"/>
</dbReference>
<dbReference type="OrthoDB" id="505607at2759"/>
<feature type="domain" description="SGNH hydrolase-type esterase" evidence="3">
    <location>
        <begin position="73"/>
        <end position="232"/>
    </location>
</feature>
<keyword evidence="4" id="KW-0378">Hydrolase</keyword>
<evidence type="ECO:0000256" key="2">
    <source>
        <dbReference type="SAM" id="SignalP"/>
    </source>
</evidence>
<dbReference type="GO" id="GO:0016787">
    <property type="term" value="F:hydrolase activity"/>
    <property type="evidence" value="ECO:0007669"/>
    <property type="project" value="UniProtKB-KW"/>
</dbReference>
<dbReference type="Proteomes" id="UP000198287">
    <property type="component" value="Unassembled WGS sequence"/>
</dbReference>
<feature type="signal peptide" evidence="2">
    <location>
        <begin position="1"/>
        <end position="19"/>
    </location>
</feature>
<dbReference type="SUPFAM" id="SSF52266">
    <property type="entry name" value="SGNH hydrolase"/>
    <property type="match status" value="1"/>
</dbReference>
<dbReference type="PANTHER" id="PTHR11852">
    <property type="entry name" value="PLATELET-ACTIVATING FACTOR ACETYLHYDROLASE"/>
    <property type="match status" value="1"/>
</dbReference>
<proteinExistence type="inferred from homology"/>
<dbReference type="AlphaFoldDB" id="A0A226ETT0"/>
<organism evidence="4 5">
    <name type="scientific">Folsomia candida</name>
    <name type="common">Springtail</name>
    <dbReference type="NCBI Taxonomy" id="158441"/>
    <lineage>
        <taxon>Eukaryota</taxon>
        <taxon>Metazoa</taxon>
        <taxon>Ecdysozoa</taxon>
        <taxon>Arthropoda</taxon>
        <taxon>Hexapoda</taxon>
        <taxon>Collembola</taxon>
        <taxon>Entomobryomorpha</taxon>
        <taxon>Isotomoidea</taxon>
        <taxon>Isotomidae</taxon>
        <taxon>Proisotominae</taxon>
        <taxon>Folsomia</taxon>
    </lineage>
</organism>
<comment type="similarity">
    <text evidence="1">Belongs to the 'GDSL' lipolytic enzyme family. Platelet-activating factor acetylhydrolase IB beta/gamma subunits subfamily.</text>
</comment>
<protein>
    <submittedName>
        <fullName evidence="4">Platelet-activating factor acetylhydrolase IB subunit gamma</fullName>
    </submittedName>
</protein>
<evidence type="ECO:0000256" key="1">
    <source>
        <dbReference type="ARBA" id="ARBA00038184"/>
    </source>
</evidence>
<keyword evidence="5" id="KW-1185">Reference proteome</keyword>
<reference evidence="4 5" key="1">
    <citation type="submission" date="2015-12" db="EMBL/GenBank/DDBJ databases">
        <title>The genome of Folsomia candida.</title>
        <authorList>
            <person name="Faddeeva A."/>
            <person name="Derks M.F."/>
            <person name="Anvar Y."/>
            <person name="Smit S."/>
            <person name="Van Straalen N."/>
            <person name="Roelofs D."/>
        </authorList>
    </citation>
    <scope>NUCLEOTIDE SEQUENCE [LARGE SCALE GENOMIC DNA]</scope>
    <source>
        <strain evidence="4 5">VU population</strain>
        <tissue evidence="4">Whole body</tissue>
    </source>
</reference>
<feature type="chain" id="PRO_5012804863" evidence="2">
    <location>
        <begin position="20"/>
        <end position="253"/>
    </location>
</feature>
<evidence type="ECO:0000313" key="4">
    <source>
        <dbReference type="EMBL" id="OXA61025.1"/>
    </source>
</evidence>
<dbReference type="Gene3D" id="3.40.50.1110">
    <property type="entry name" value="SGNH hydrolase"/>
    <property type="match status" value="1"/>
</dbReference>
<dbReference type="STRING" id="158441.A0A226ETT0"/>
<dbReference type="Pfam" id="PF13472">
    <property type="entry name" value="Lipase_GDSL_2"/>
    <property type="match status" value="1"/>
</dbReference>
<dbReference type="InterPro" id="IPR013830">
    <property type="entry name" value="SGNH_hydro"/>
</dbReference>
<comment type="caution">
    <text evidence="4">The sequence shown here is derived from an EMBL/GenBank/DDBJ whole genome shotgun (WGS) entry which is preliminary data.</text>
</comment>
<gene>
    <name evidence="4" type="ORF">Fcan01_06020</name>
</gene>
<keyword evidence="2" id="KW-0732">Signal</keyword>
<dbReference type="PANTHER" id="PTHR11852:SF0">
    <property type="entry name" value="PLATELET-ACTIVATING FACTOR ACETYLHYDROLASE IB SUBUNIT BETA HOMOLOG"/>
    <property type="match status" value="1"/>
</dbReference>
<dbReference type="OMA" id="THEWNED"/>